<dbReference type="PANTHER" id="PTHR37553:SF10">
    <property type="entry name" value="DUF4705 DOMAIN-CONTAINING PROTEIN"/>
    <property type="match status" value="1"/>
</dbReference>
<feature type="compositionally biased region" description="Low complexity" evidence="1">
    <location>
        <begin position="40"/>
        <end position="53"/>
    </location>
</feature>
<proteinExistence type="predicted"/>
<keyword evidence="4" id="KW-1185">Reference proteome</keyword>
<organism evidence="3 4">
    <name type="scientific">Piliocolobus tephrosceles</name>
    <name type="common">Ugandan red Colobus</name>
    <dbReference type="NCBI Taxonomy" id="591936"/>
    <lineage>
        <taxon>Eukaryota</taxon>
        <taxon>Metazoa</taxon>
        <taxon>Chordata</taxon>
        <taxon>Craniata</taxon>
        <taxon>Vertebrata</taxon>
        <taxon>Euteleostomi</taxon>
        <taxon>Mammalia</taxon>
        <taxon>Eutheria</taxon>
        <taxon>Euarchontoglires</taxon>
        <taxon>Primates</taxon>
        <taxon>Haplorrhini</taxon>
        <taxon>Catarrhini</taxon>
        <taxon>Cercopithecidae</taxon>
        <taxon>Colobinae</taxon>
        <taxon>Piliocolobus</taxon>
    </lineage>
</organism>
<feature type="compositionally biased region" description="Polar residues" evidence="1">
    <location>
        <begin position="195"/>
        <end position="215"/>
    </location>
</feature>
<dbReference type="Pfam" id="PF15788">
    <property type="entry name" value="DUF4705"/>
    <property type="match status" value="3"/>
</dbReference>
<evidence type="ECO:0000313" key="4">
    <source>
        <dbReference type="Proteomes" id="UP000694416"/>
    </source>
</evidence>
<evidence type="ECO:0000313" key="3">
    <source>
        <dbReference type="Ensembl" id="ENSPTEP00000011269.1"/>
    </source>
</evidence>
<dbReference type="AlphaFoldDB" id="A0A8C9GYM2"/>
<accession>A0A8C9GYM2</accession>
<feature type="domain" description="DUF4705" evidence="2">
    <location>
        <begin position="68"/>
        <end position="107"/>
    </location>
</feature>
<protein>
    <recommendedName>
        <fullName evidence="2">DUF4705 domain-containing protein</fullName>
    </recommendedName>
</protein>
<sequence length="230" mass="23997">MVASPGSAPALQRCLHAADFLQPARLGPARASQRPLQAQAVPESASPGPAAASRRPLQARNILRWAPPGPAPASPPTLRWGLQAPDFLQPVSLGPARASRRPLQAQAIPEDGPCSRRPLQAQRVLQSVSPGPAPPACHWPLQAQPRSRLLAAFLGPASDFLRPSEAQDLTSSRPLHAQPPASRRLARAQPLPHSGLSTPSSRLTAASPGQSSSCFSAAPTGPALASQRPL</sequence>
<dbReference type="PANTHER" id="PTHR37553">
    <property type="entry name" value="DUF4705 DOMAIN-CONTAINING PROTEIN"/>
    <property type="match status" value="1"/>
</dbReference>
<evidence type="ECO:0000256" key="1">
    <source>
        <dbReference type="SAM" id="MobiDB-lite"/>
    </source>
</evidence>
<feature type="region of interest" description="Disordered" evidence="1">
    <location>
        <begin position="166"/>
        <end position="230"/>
    </location>
</feature>
<feature type="domain" description="DUF4705" evidence="2">
    <location>
        <begin position="188"/>
        <end position="220"/>
    </location>
</feature>
<feature type="domain" description="DUF4705" evidence="2">
    <location>
        <begin position="5"/>
        <end position="46"/>
    </location>
</feature>
<dbReference type="Ensembl" id="ENSPTET00000017020.1">
    <property type="protein sequence ID" value="ENSPTEP00000011269.1"/>
    <property type="gene ID" value="ENSPTEG00000012709.1"/>
</dbReference>
<dbReference type="Proteomes" id="UP000694416">
    <property type="component" value="Unplaced"/>
</dbReference>
<feature type="region of interest" description="Disordered" evidence="1">
    <location>
        <begin position="26"/>
        <end position="55"/>
    </location>
</feature>
<name>A0A8C9GYM2_9PRIM</name>
<evidence type="ECO:0000259" key="2">
    <source>
        <dbReference type="Pfam" id="PF15788"/>
    </source>
</evidence>
<reference evidence="3" key="2">
    <citation type="submission" date="2025-09" db="UniProtKB">
        <authorList>
            <consortium name="Ensembl"/>
        </authorList>
    </citation>
    <scope>IDENTIFICATION</scope>
</reference>
<dbReference type="InterPro" id="IPR031572">
    <property type="entry name" value="DUF4705"/>
</dbReference>
<reference evidence="3" key="1">
    <citation type="submission" date="2025-08" db="UniProtKB">
        <authorList>
            <consortium name="Ensembl"/>
        </authorList>
    </citation>
    <scope>IDENTIFICATION</scope>
</reference>